<accession>A0AAD5WLH5</accession>
<dbReference type="AlphaFoldDB" id="A0AAD5WLH5"/>
<evidence type="ECO:0000313" key="1">
    <source>
        <dbReference type="EMBL" id="KAJ1374105.1"/>
    </source>
</evidence>
<name>A0AAD5WLH5_PARTN</name>
<gene>
    <name evidence="1" type="ORF">KIN20_036705</name>
</gene>
<evidence type="ECO:0000313" key="2">
    <source>
        <dbReference type="Proteomes" id="UP001196413"/>
    </source>
</evidence>
<organism evidence="1 2">
    <name type="scientific">Parelaphostrongylus tenuis</name>
    <name type="common">Meningeal worm</name>
    <dbReference type="NCBI Taxonomy" id="148309"/>
    <lineage>
        <taxon>Eukaryota</taxon>
        <taxon>Metazoa</taxon>
        <taxon>Ecdysozoa</taxon>
        <taxon>Nematoda</taxon>
        <taxon>Chromadorea</taxon>
        <taxon>Rhabditida</taxon>
        <taxon>Rhabditina</taxon>
        <taxon>Rhabditomorpha</taxon>
        <taxon>Strongyloidea</taxon>
        <taxon>Metastrongylidae</taxon>
        <taxon>Parelaphostrongylus</taxon>
    </lineage>
</organism>
<comment type="caution">
    <text evidence="1">The sequence shown here is derived from an EMBL/GenBank/DDBJ whole genome shotgun (WGS) entry which is preliminary data.</text>
</comment>
<reference evidence="1" key="1">
    <citation type="submission" date="2021-06" db="EMBL/GenBank/DDBJ databases">
        <title>Parelaphostrongylus tenuis whole genome reference sequence.</title>
        <authorList>
            <person name="Garwood T.J."/>
            <person name="Larsen P.A."/>
            <person name="Fountain-Jones N.M."/>
            <person name="Garbe J.R."/>
            <person name="Macchietto M.G."/>
            <person name="Kania S.A."/>
            <person name="Gerhold R.W."/>
            <person name="Richards J.E."/>
            <person name="Wolf T.M."/>
        </authorList>
    </citation>
    <scope>NUCLEOTIDE SEQUENCE</scope>
    <source>
        <strain evidence="1">MNPRO001-30</strain>
        <tissue evidence="1">Meninges</tissue>
    </source>
</reference>
<proteinExistence type="predicted"/>
<keyword evidence="2" id="KW-1185">Reference proteome</keyword>
<dbReference type="EMBL" id="JAHQIW010007399">
    <property type="protein sequence ID" value="KAJ1374105.1"/>
    <property type="molecule type" value="Genomic_DNA"/>
</dbReference>
<dbReference type="Proteomes" id="UP001196413">
    <property type="component" value="Unassembled WGS sequence"/>
</dbReference>
<sequence>MSVRSGQAWRAIRWQAHFSHRGGRGWRLIRWETLKLWAAAASRRFPTSPKLIVLVRMSVRLYMHGTEEKGTQ</sequence>
<protein>
    <submittedName>
        <fullName evidence="1">Uncharacterized protein</fullName>
    </submittedName>
</protein>